<evidence type="ECO:0000256" key="1">
    <source>
        <dbReference type="SAM" id="MobiDB-lite"/>
    </source>
</evidence>
<sequence>METCRIWPDTPPPPVIPSPGTCPPYPSRGGSPQQMPQPWLDDPTGKKRVRGVCDPRWQWGCRCSGSTPPPPLPPCSRLGAIGTCPALGATVAGKPWWGRVQPSPSQGCERPQLGAHG</sequence>
<evidence type="ECO:0000313" key="2">
    <source>
        <dbReference type="EMBL" id="KAH1176288.1"/>
    </source>
</evidence>
<comment type="caution">
    <text evidence="2">The sequence shown here is derived from an EMBL/GenBank/DDBJ whole genome shotgun (WGS) entry which is preliminary data.</text>
</comment>
<feature type="region of interest" description="Disordered" evidence="1">
    <location>
        <begin position="1"/>
        <end position="47"/>
    </location>
</feature>
<proteinExistence type="predicted"/>
<feature type="region of interest" description="Disordered" evidence="1">
    <location>
        <begin position="96"/>
        <end position="117"/>
    </location>
</feature>
<reference evidence="2" key="1">
    <citation type="submission" date="2021-09" db="EMBL/GenBank/DDBJ databases">
        <title>The genome of Mauremys mutica provides insights into the evolution of semi-aquatic lifestyle.</title>
        <authorList>
            <person name="Gong S."/>
            <person name="Gao Y."/>
        </authorList>
    </citation>
    <scope>NUCLEOTIDE SEQUENCE</scope>
    <source>
        <strain evidence="2">MM-2020</strain>
        <tissue evidence="2">Muscle</tissue>
    </source>
</reference>
<feature type="compositionally biased region" description="Pro residues" evidence="1">
    <location>
        <begin position="9"/>
        <end position="26"/>
    </location>
</feature>
<gene>
    <name evidence="2" type="ORF">KIL84_021022</name>
</gene>
<evidence type="ECO:0000313" key="3">
    <source>
        <dbReference type="Proteomes" id="UP000827986"/>
    </source>
</evidence>
<organism evidence="2 3">
    <name type="scientific">Mauremys mutica</name>
    <name type="common">yellowpond turtle</name>
    <dbReference type="NCBI Taxonomy" id="74926"/>
    <lineage>
        <taxon>Eukaryota</taxon>
        <taxon>Metazoa</taxon>
        <taxon>Chordata</taxon>
        <taxon>Craniata</taxon>
        <taxon>Vertebrata</taxon>
        <taxon>Euteleostomi</taxon>
        <taxon>Archelosauria</taxon>
        <taxon>Testudinata</taxon>
        <taxon>Testudines</taxon>
        <taxon>Cryptodira</taxon>
        <taxon>Durocryptodira</taxon>
        <taxon>Testudinoidea</taxon>
        <taxon>Geoemydidae</taxon>
        <taxon>Geoemydinae</taxon>
        <taxon>Mauremys</taxon>
    </lineage>
</organism>
<dbReference type="Proteomes" id="UP000827986">
    <property type="component" value="Unassembled WGS sequence"/>
</dbReference>
<name>A0A9D3XBE6_9SAUR</name>
<keyword evidence="3" id="KW-1185">Reference proteome</keyword>
<protein>
    <submittedName>
        <fullName evidence="2">Uncharacterized protein</fullName>
    </submittedName>
</protein>
<accession>A0A9D3XBE6</accession>
<dbReference type="AlphaFoldDB" id="A0A9D3XBE6"/>
<dbReference type="EMBL" id="JAHDVG010000475">
    <property type="protein sequence ID" value="KAH1176288.1"/>
    <property type="molecule type" value="Genomic_DNA"/>
</dbReference>